<gene>
    <name evidence="1" type="ORF">A9Q02_14045</name>
</gene>
<dbReference type="EMBL" id="LYXE01000086">
    <property type="protein sequence ID" value="PDV98969.1"/>
    <property type="molecule type" value="Genomic_DNA"/>
</dbReference>
<reference evidence="1 2" key="1">
    <citation type="submission" date="2016-05" db="EMBL/GenBank/DDBJ databases">
        <authorList>
            <person name="Lavstsen T."/>
            <person name="Jespersen J.S."/>
        </authorList>
    </citation>
    <scope>NUCLEOTIDE SEQUENCE [LARGE SCALE GENOMIC DNA]</scope>
    <source>
        <strain evidence="1 2">B7-9</strain>
    </source>
</reference>
<comment type="caution">
    <text evidence="1">The sequence shown here is derived from an EMBL/GenBank/DDBJ whole genome shotgun (WGS) entry which is preliminary data.</text>
</comment>
<dbReference type="Proteomes" id="UP000220922">
    <property type="component" value="Unassembled WGS sequence"/>
</dbReference>
<sequence>MKWRHESFGSFDGHGQKYQEYHLCHYEQGLRQKMRKLHTVHQQKLQVYSKALHLALEKNIH</sequence>
<keyword evidence="2" id="KW-1185">Reference proteome</keyword>
<evidence type="ECO:0000313" key="2">
    <source>
        <dbReference type="Proteomes" id="UP000220922"/>
    </source>
</evidence>
<proteinExistence type="predicted"/>
<evidence type="ECO:0000313" key="1">
    <source>
        <dbReference type="EMBL" id="PDV98969.1"/>
    </source>
</evidence>
<dbReference type="AlphaFoldDB" id="A0A2H3L2J0"/>
<name>A0A2H3L2J0_9CHLR</name>
<accession>A0A2H3L2J0</accession>
<organism evidence="1 2">
    <name type="scientific">Candidatus Chloroploca asiatica</name>
    <dbReference type="NCBI Taxonomy" id="1506545"/>
    <lineage>
        <taxon>Bacteria</taxon>
        <taxon>Bacillati</taxon>
        <taxon>Chloroflexota</taxon>
        <taxon>Chloroflexia</taxon>
        <taxon>Chloroflexales</taxon>
        <taxon>Chloroflexineae</taxon>
        <taxon>Oscillochloridaceae</taxon>
        <taxon>Candidatus Chloroploca</taxon>
    </lineage>
</organism>
<protein>
    <submittedName>
        <fullName evidence="1">Uncharacterized protein</fullName>
    </submittedName>
</protein>